<dbReference type="EMBL" id="CCYD01000428">
    <property type="protein sequence ID" value="CEG39326.1"/>
    <property type="molecule type" value="Genomic_DNA"/>
</dbReference>
<keyword evidence="1" id="KW-0732">Signal</keyword>
<reference evidence="3" key="1">
    <citation type="submission" date="2014-09" db="EMBL/GenBank/DDBJ databases">
        <authorList>
            <person name="Sharma Rahul"/>
            <person name="Thines Marco"/>
        </authorList>
    </citation>
    <scope>NUCLEOTIDE SEQUENCE [LARGE SCALE GENOMIC DNA]</scope>
</reference>
<accession>A0A0P1AEE4</accession>
<proteinExistence type="predicted"/>
<feature type="signal peptide" evidence="1">
    <location>
        <begin position="1"/>
        <end position="24"/>
    </location>
</feature>
<feature type="chain" id="PRO_5006058600" description="RxLR-like protein" evidence="1">
    <location>
        <begin position="25"/>
        <end position="104"/>
    </location>
</feature>
<evidence type="ECO:0000313" key="2">
    <source>
        <dbReference type="EMBL" id="CEG39326.1"/>
    </source>
</evidence>
<organism evidence="2 3">
    <name type="scientific">Plasmopara halstedii</name>
    <name type="common">Downy mildew of sunflower</name>
    <dbReference type="NCBI Taxonomy" id="4781"/>
    <lineage>
        <taxon>Eukaryota</taxon>
        <taxon>Sar</taxon>
        <taxon>Stramenopiles</taxon>
        <taxon>Oomycota</taxon>
        <taxon>Peronosporomycetes</taxon>
        <taxon>Peronosporales</taxon>
        <taxon>Peronosporaceae</taxon>
        <taxon>Plasmopara</taxon>
    </lineage>
</organism>
<dbReference type="AlphaFoldDB" id="A0A0P1AEE4"/>
<evidence type="ECO:0008006" key="4">
    <source>
        <dbReference type="Google" id="ProtNLM"/>
    </source>
</evidence>
<evidence type="ECO:0000256" key="1">
    <source>
        <dbReference type="SAM" id="SignalP"/>
    </source>
</evidence>
<sequence length="104" mass="11801">MPVAFRPHPCLRLRWRLLLMSARAALTYSAMLPQLPPIRGHFDSYLEEGANYLPSNAKISQIQNAIYFVFKCLAKSTERGATNDAVLRPFIFQNGDGVRRLYAS</sequence>
<name>A0A0P1AEE4_PLAHL</name>
<dbReference type="RefSeq" id="XP_024575695.1">
    <property type="nucleotide sequence ID" value="XM_024724861.1"/>
</dbReference>
<dbReference type="GeneID" id="36404635"/>
<dbReference type="Proteomes" id="UP000054928">
    <property type="component" value="Unassembled WGS sequence"/>
</dbReference>
<evidence type="ECO:0000313" key="3">
    <source>
        <dbReference type="Proteomes" id="UP000054928"/>
    </source>
</evidence>
<protein>
    <recommendedName>
        <fullName evidence="4">RxLR-like protein</fullName>
    </recommendedName>
</protein>
<keyword evidence="3" id="KW-1185">Reference proteome</keyword>